<dbReference type="Pfam" id="PF21001">
    <property type="entry name" value="YqiJ_N"/>
    <property type="match status" value="1"/>
</dbReference>
<dbReference type="STRING" id="23.BEL05_10435"/>
<gene>
    <name evidence="4" type="ORF">BEL05_10435</name>
</gene>
<evidence type="ECO:0000313" key="4">
    <source>
        <dbReference type="EMBL" id="OEG72688.1"/>
    </source>
</evidence>
<dbReference type="InterPro" id="IPR048376">
    <property type="entry name" value="YqiJ_N"/>
</dbReference>
<keyword evidence="1" id="KW-1133">Transmembrane helix</keyword>
<feature type="domain" description="Inner membrane protein YqiJ N-terminal" evidence="3">
    <location>
        <begin position="9"/>
        <end position="114"/>
    </location>
</feature>
<protein>
    <recommendedName>
        <fullName evidence="6">DUF1449 domain-containing protein</fullName>
    </recommendedName>
</protein>
<reference evidence="4 5" key="1">
    <citation type="submission" date="2016-07" db="EMBL/GenBank/DDBJ databases">
        <title>Whole-genome of two Shewanella species isolated from a digestive organ of sea cucumber Apostichopus japonicus Selenka 1867.</title>
        <authorList>
            <person name="Hong H.-H."/>
            <person name="Choi H."/>
            <person name="Cheon S."/>
            <person name="Oh J.-S."/>
            <person name="Lee H.-G."/>
            <person name="Park C."/>
        </authorList>
    </citation>
    <scope>NUCLEOTIDE SEQUENCE [LARGE SCALE GENOMIC DNA]</scope>
    <source>
        <strain evidence="4 5">CSB03KR</strain>
    </source>
</reference>
<dbReference type="RefSeq" id="WP_069671817.1">
    <property type="nucleotide sequence ID" value="NZ_JBNNIT010000004.1"/>
</dbReference>
<sequence length="208" mass="21813">MDFLLLSTNVPFTVAIAFVALLGAVEALSMLIGLSLLGLLDDLSPIDYDADLDSASGVTGVVGWLCLDRLPLLIWLVLLLTSFAVAGLSVNYIGLVLGMTLPMLISVALALLLSAISCRTLGHGLAKLLPKNESSAVSVDALIGSVGVITLGCARQGLPSEAVIIDSYQQKHYVLVEPEGANETFPKGTQVVLLNRIGKVWSAAQLTQ</sequence>
<name>A0A1E5IRR5_SHECO</name>
<keyword evidence="1" id="KW-0812">Transmembrane</keyword>
<dbReference type="InterPro" id="IPR010840">
    <property type="entry name" value="YqiJ_OB"/>
</dbReference>
<feature type="transmembrane region" description="Helical" evidence="1">
    <location>
        <begin position="101"/>
        <end position="122"/>
    </location>
</feature>
<organism evidence="4 5">
    <name type="scientific">Shewanella colwelliana</name>
    <name type="common">Alteromonas colwelliana</name>
    <dbReference type="NCBI Taxonomy" id="23"/>
    <lineage>
        <taxon>Bacteria</taxon>
        <taxon>Pseudomonadati</taxon>
        <taxon>Pseudomonadota</taxon>
        <taxon>Gammaproteobacteria</taxon>
        <taxon>Alteromonadales</taxon>
        <taxon>Shewanellaceae</taxon>
        <taxon>Shewanella</taxon>
    </lineage>
</organism>
<evidence type="ECO:0000313" key="5">
    <source>
        <dbReference type="Proteomes" id="UP000095230"/>
    </source>
</evidence>
<feature type="domain" description="Inner membrane protein YqiJ OB-fold" evidence="2">
    <location>
        <begin position="142"/>
        <end position="203"/>
    </location>
</feature>
<comment type="caution">
    <text evidence="4">The sequence shown here is derived from an EMBL/GenBank/DDBJ whole genome shotgun (WGS) entry which is preliminary data.</text>
</comment>
<dbReference type="EMBL" id="MCBT01000046">
    <property type="protein sequence ID" value="OEG72688.1"/>
    <property type="molecule type" value="Genomic_DNA"/>
</dbReference>
<feature type="transmembrane region" description="Helical" evidence="1">
    <location>
        <begin position="12"/>
        <end position="40"/>
    </location>
</feature>
<dbReference type="AlphaFoldDB" id="A0A1E5IRR5"/>
<proteinExistence type="predicted"/>
<feature type="transmembrane region" description="Helical" evidence="1">
    <location>
        <begin position="72"/>
        <end position="95"/>
    </location>
</feature>
<dbReference type="Proteomes" id="UP000095230">
    <property type="component" value="Unassembled WGS sequence"/>
</dbReference>
<accession>A0A1E5IRR5</accession>
<evidence type="ECO:0000259" key="2">
    <source>
        <dbReference type="Pfam" id="PF07290"/>
    </source>
</evidence>
<dbReference type="Pfam" id="PF07290">
    <property type="entry name" value="YqiJ_OB"/>
    <property type="match status" value="1"/>
</dbReference>
<evidence type="ECO:0000256" key="1">
    <source>
        <dbReference type="SAM" id="Phobius"/>
    </source>
</evidence>
<evidence type="ECO:0000259" key="3">
    <source>
        <dbReference type="Pfam" id="PF21001"/>
    </source>
</evidence>
<keyword evidence="1" id="KW-0472">Membrane</keyword>
<dbReference type="OrthoDB" id="7207054at2"/>
<evidence type="ECO:0008006" key="6">
    <source>
        <dbReference type="Google" id="ProtNLM"/>
    </source>
</evidence>